<evidence type="ECO:0000313" key="1">
    <source>
        <dbReference type="EMBL" id="JAC68682.1"/>
    </source>
</evidence>
<dbReference type="PANTHER" id="PTHR43611">
    <property type="entry name" value="ALPHA-D-GLUCOSE 1-PHOSPHATE PHOSPHATASE"/>
    <property type="match status" value="1"/>
</dbReference>
<dbReference type="InterPro" id="IPR006439">
    <property type="entry name" value="HAD-SF_hydro_IA"/>
</dbReference>
<dbReference type="SUPFAM" id="SSF56784">
    <property type="entry name" value="HAD-like"/>
    <property type="match status" value="1"/>
</dbReference>
<dbReference type="NCBIfam" id="TIGR01509">
    <property type="entry name" value="HAD-SF-IA-v3"/>
    <property type="match status" value="1"/>
</dbReference>
<dbReference type="Gene3D" id="3.40.50.1000">
    <property type="entry name" value="HAD superfamily/HAD-like"/>
    <property type="match status" value="1"/>
</dbReference>
<sequence>MRLTVKLRTAQKSICQNPQSLRKQGNCSSKRVRMQSEMPAVSRVQTDSRTRPILLFDVMDTIVKDPFYEHMPAFFDMSFKELLTAKHPSAWMEFEKGLICQEEFESRFFKDGRSYDREGLRRYMADNYSVIDGMDDILSRLRAKGYEMHAMSNYPVWYRLVEERCQLSRFLSWTFVSCEGPMKGLRKPDPACFECAVRELSAQPEDLVLIDDRANNVEAAAEFGLKAVRFEGAEALEASLEALGISLRDGAA</sequence>
<dbReference type="SFLD" id="SFLDG01129">
    <property type="entry name" value="C1.5:_HAD__Beta-PGM__Phosphata"/>
    <property type="match status" value="1"/>
</dbReference>
<dbReference type="EMBL" id="GBEZ01017677">
    <property type="protein sequence ID" value="JAC68682.1"/>
    <property type="molecule type" value="Transcribed_RNA"/>
</dbReference>
<dbReference type="Pfam" id="PF00702">
    <property type="entry name" value="Hydrolase"/>
    <property type="match status" value="1"/>
</dbReference>
<name>A0A061R705_9CHLO</name>
<dbReference type="AlphaFoldDB" id="A0A061R705"/>
<reference evidence="1" key="1">
    <citation type="submission" date="2014-05" db="EMBL/GenBank/DDBJ databases">
        <title>The transcriptome of the halophilic microalga Tetraselmis sp. GSL018 isolated from the Great Salt Lake, Utah.</title>
        <authorList>
            <person name="Jinkerson R.E."/>
            <person name="D'Adamo S."/>
            <person name="Posewitz M.C."/>
        </authorList>
    </citation>
    <scope>NUCLEOTIDE SEQUENCE</scope>
    <source>
        <strain evidence="1">GSL018</strain>
    </source>
</reference>
<dbReference type="InterPro" id="IPR036412">
    <property type="entry name" value="HAD-like_sf"/>
</dbReference>
<feature type="non-terminal residue" evidence="1">
    <location>
        <position position="252"/>
    </location>
</feature>
<protein>
    <submittedName>
        <fullName evidence="1">Phosphoglycolate phosphatase</fullName>
    </submittedName>
</protein>
<dbReference type="PANTHER" id="PTHR43611:SF3">
    <property type="entry name" value="FLAVIN MONONUCLEOTIDE HYDROLASE 1, CHLOROPLATIC"/>
    <property type="match status" value="1"/>
</dbReference>
<proteinExistence type="predicted"/>
<gene>
    <name evidence="1" type="ORF">TSPGSL018_8144</name>
</gene>
<dbReference type="SFLD" id="SFLDS00003">
    <property type="entry name" value="Haloacid_Dehalogenase"/>
    <property type="match status" value="1"/>
</dbReference>
<organism evidence="1">
    <name type="scientific">Tetraselmis sp. GSL018</name>
    <dbReference type="NCBI Taxonomy" id="582737"/>
    <lineage>
        <taxon>Eukaryota</taxon>
        <taxon>Viridiplantae</taxon>
        <taxon>Chlorophyta</taxon>
        <taxon>core chlorophytes</taxon>
        <taxon>Chlorodendrophyceae</taxon>
        <taxon>Chlorodendrales</taxon>
        <taxon>Chlorodendraceae</taxon>
        <taxon>Tetraselmis</taxon>
    </lineage>
</organism>
<dbReference type="InterPro" id="IPR023214">
    <property type="entry name" value="HAD_sf"/>
</dbReference>
<accession>A0A061R705</accession>